<feature type="compositionally biased region" description="Acidic residues" evidence="1">
    <location>
        <begin position="339"/>
        <end position="356"/>
    </location>
</feature>
<evidence type="ECO:0000259" key="3">
    <source>
        <dbReference type="Pfam" id="PF04233"/>
    </source>
</evidence>
<evidence type="ECO:0000256" key="1">
    <source>
        <dbReference type="SAM" id="MobiDB-lite"/>
    </source>
</evidence>
<dbReference type="InterPro" id="IPR003540">
    <property type="entry name" value="ADP-ribosyltransferase"/>
</dbReference>
<dbReference type="Pfam" id="PF04233">
    <property type="entry name" value="Phage_Mu_F"/>
    <property type="match status" value="1"/>
</dbReference>
<dbReference type="SUPFAM" id="SSF56399">
    <property type="entry name" value="ADP-ribosylation"/>
    <property type="match status" value="1"/>
</dbReference>
<organism evidence="4 5">
    <name type="scientific">Cohnella boryungensis</name>
    <dbReference type="NCBI Taxonomy" id="768479"/>
    <lineage>
        <taxon>Bacteria</taxon>
        <taxon>Bacillati</taxon>
        <taxon>Bacillota</taxon>
        <taxon>Bacilli</taxon>
        <taxon>Bacillales</taxon>
        <taxon>Paenibacillaceae</taxon>
        <taxon>Cohnella</taxon>
    </lineage>
</organism>
<feature type="domain" description="Phage head morphogenesis" evidence="3">
    <location>
        <begin position="198"/>
        <end position="304"/>
    </location>
</feature>
<feature type="domain" description="ADP ribosyltransferase" evidence="2">
    <location>
        <begin position="395"/>
        <end position="544"/>
    </location>
</feature>
<feature type="region of interest" description="Disordered" evidence="1">
    <location>
        <begin position="329"/>
        <end position="385"/>
    </location>
</feature>
<dbReference type="Proteomes" id="UP001595755">
    <property type="component" value="Unassembled WGS sequence"/>
</dbReference>
<feature type="compositionally biased region" description="Basic and acidic residues" evidence="1">
    <location>
        <begin position="329"/>
        <end position="338"/>
    </location>
</feature>
<accession>A0ABV8SG11</accession>
<dbReference type="PROSITE" id="PS51996">
    <property type="entry name" value="TR_MART"/>
    <property type="match status" value="1"/>
</dbReference>
<evidence type="ECO:0000259" key="2">
    <source>
        <dbReference type="Pfam" id="PF03496"/>
    </source>
</evidence>
<evidence type="ECO:0000313" key="4">
    <source>
        <dbReference type="EMBL" id="MFC4305787.1"/>
    </source>
</evidence>
<protein>
    <submittedName>
        <fullName evidence="4">Minor capsid protein</fullName>
    </submittedName>
</protein>
<evidence type="ECO:0000313" key="5">
    <source>
        <dbReference type="Proteomes" id="UP001595755"/>
    </source>
</evidence>
<sequence>MRSEDYWAKRMEALNEAELRKGEDYLRKQQTEYDKAKARIKRDTEAWYARLARNNGLSMAEARKLLTASELKEFRWSLDEYREAIIKHGGDPRWRKAIENARARIHISKLDEQHIRMRQEIELLAAKRVKGTTDTMGRIYKDGYYRGIYEMQRGNGRGVPPTQLDKRQIDRVLSKPWAPDGSNFSARIWMDRTKLIAELETSLEQHIIRGEQLPTVIMDFSNKMDVSLRTAERLIRTEAAYFSGQSRLDGYREAGVERYKYVATLDHRTSEKCEGMNGKVILVSEARAGVNYPPLHAYCRSTTIPFFGDVEETKEPDEAKEPEALKDMLDGKQAKQEQDPEPVDLEAYDVPPEDTFSDWAEKHAPVATEKPEASEPPSPVTTPQVKATIPEPPPALTHDEEAAVTRYIGGQSYTLNDKLRRGEPLDSNEMQWVENLDKAISKLPKYSGDVSRSLHFASSAALATFMRDVKPDSVVQYSQYISTTAGALYTPGAQVHFYILAAALGSDLRQINSGELEVLYGRDFPFKVLEIEQINGVYHILLQELMK</sequence>
<dbReference type="Gene3D" id="3.90.176.10">
    <property type="entry name" value="Toxin ADP-ribosyltransferase, Chain A, domain 1"/>
    <property type="match status" value="1"/>
</dbReference>
<comment type="caution">
    <text evidence="4">The sequence shown here is derived from an EMBL/GenBank/DDBJ whole genome shotgun (WGS) entry which is preliminary data.</text>
</comment>
<proteinExistence type="predicted"/>
<dbReference type="EMBL" id="JBHSED010000040">
    <property type="protein sequence ID" value="MFC4305787.1"/>
    <property type="molecule type" value="Genomic_DNA"/>
</dbReference>
<gene>
    <name evidence="4" type="ORF">ACFO1S_20360</name>
</gene>
<dbReference type="Pfam" id="PF03496">
    <property type="entry name" value="ADPrib_exo_Tox"/>
    <property type="match status" value="1"/>
</dbReference>
<dbReference type="RefSeq" id="WP_204601362.1">
    <property type="nucleotide sequence ID" value="NZ_JBHSED010000040.1"/>
</dbReference>
<dbReference type="InterPro" id="IPR006528">
    <property type="entry name" value="Phage_head_morphogenesis_dom"/>
</dbReference>
<dbReference type="NCBIfam" id="TIGR01641">
    <property type="entry name" value="phageSPP1_gp7"/>
    <property type="match status" value="1"/>
</dbReference>
<reference evidence="5" key="1">
    <citation type="journal article" date="2019" name="Int. J. Syst. Evol. Microbiol.">
        <title>The Global Catalogue of Microorganisms (GCM) 10K type strain sequencing project: providing services to taxonomists for standard genome sequencing and annotation.</title>
        <authorList>
            <consortium name="The Broad Institute Genomics Platform"/>
            <consortium name="The Broad Institute Genome Sequencing Center for Infectious Disease"/>
            <person name="Wu L."/>
            <person name="Ma J."/>
        </authorList>
    </citation>
    <scope>NUCLEOTIDE SEQUENCE [LARGE SCALE GENOMIC DNA]</scope>
    <source>
        <strain evidence="5">CGMCC 4.1641</strain>
    </source>
</reference>
<feature type="compositionally biased region" description="Basic and acidic residues" evidence="1">
    <location>
        <begin position="359"/>
        <end position="373"/>
    </location>
</feature>
<name>A0ABV8SG11_9BACL</name>
<keyword evidence="5" id="KW-1185">Reference proteome</keyword>